<dbReference type="Proteomes" id="UP000616114">
    <property type="component" value="Unassembled WGS sequence"/>
</dbReference>
<reference evidence="1" key="1">
    <citation type="journal article" date="2014" name="Int. J. Syst. Evol. Microbiol.">
        <title>Complete genome sequence of Corynebacterium casei LMG S-19264T (=DSM 44701T), isolated from a smear-ripened cheese.</title>
        <authorList>
            <consortium name="US DOE Joint Genome Institute (JGI-PGF)"/>
            <person name="Walter F."/>
            <person name="Albersmeier A."/>
            <person name="Kalinowski J."/>
            <person name="Ruckert C."/>
        </authorList>
    </citation>
    <scope>NUCLEOTIDE SEQUENCE</scope>
    <source>
        <strain evidence="1">CGMCC 1.12785</strain>
    </source>
</reference>
<sequence length="132" mass="13331">MLRPLLASTEDHVRSNESAGIAAGVPTHPMGALDACSPGVVDAVEQPTAAFDRIHQCAVLILDVQLALSNDATLGLGLTGYDGAGEGPCSATRGGTGLDDDLMPQPFGNGFSFGASHSCHGITLDAQLGVMA</sequence>
<gene>
    <name evidence="1" type="ORF">GCM10011333_12220</name>
</gene>
<evidence type="ECO:0000313" key="2">
    <source>
        <dbReference type="Proteomes" id="UP000616114"/>
    </source>
</evidence>
<protein>
    <submittedName>
        <fullName evidence="1">Uncharacterized protein</fullName>
    </submittedName>
</protein>
<keyword evidence="2" id="KW-1185">Reference proteome</keyword>
<dbReference type="EMBL" id="BMFY01000004">
    <property type="protein sequence ID" value="GGA10951.1"/>
    <property type="molecule type" value="Genomic_DNA"/>
</dbReference>
<organism evidence="1 2">
    <name type="scientific">Sediminivirga luteola</name>
    <dbReference type="NCBI Taxonomy" id="1774748"/>
    <lineage>
        <taxon>Bacteria</taxon>
        <taxon>Bacillati</taxon>
        <taxon>Actinomycetota</taxon>
        <taxon>Actinomycetes</taxon>
        <taxon>Micrococcales</taxon>
        <taxon>Brevibacteriaceae</taxon>
        <taxon>Sediminivirga</taxon>
    </lineage>
</organism>
<dbReference type="AlphaFoldDB" id="A0A8J2TX51"/>
<comment type="caution">
    <text evidence="1">The sequence shown here is derived from an EMBL/GenBank/DDBJ whole genome shotgun (WGS) entry which is preliminary data.</text>
</comment>
<proteinExistence type="predicted"/>
<name>A0A8J2TX51_9MICO</name>
<reference evidence="1" key="2">
    <citation type="submission" date="2020-09" db="EMBL/GenBank/DDBJ databases">
        <authorList>
            <person name="Sun Q."/>
            <person name="Zhou Y."/>
        </authorList>
    </citation>
    <scope>NUCLEOTIDE SEQUENCE</scope>
    <source>
        <strain evidence="1">CGMCC 1.12785</strain>
    </source>
</reference>
<evidence type="ECO:0000313" key="1">
    <source>
        <dbReference type="EMBL" id="GGA10951.1"/>
    </source>
</evidence>
<accession>A0A8J2TX51</accession>